<reference evidence="2" key="1">
    <citation type="journal article" date="2022" name="Mol. Ecol. Resour.">
        <title>The genomes of chicory, endive, great burdock and yacon provide insights into Asteraceae palaeo-polyploidization history and plant inulin production.</title>
        <authorList>
            <person name="Fan W."/>
            <person name="Wang S."/>
            <person name="Wang H."/>
            <person name="Wang A."/>
            <person name="Jiang F."/>
            <person name="Liu H."/>
            <person name="Zhao H."/>
            <person name="Xu D."/>
            <person name="Zhang Y."/>
        </authorList>
    </citation>
    <scope>NUCLEOTIDE SEQUENCE [LARGE SCALE GENOMIC DNA]</scope>
    <source>
        <strain evidence="2">cv. Yunnan</strain>
    </source>
</reference>
<keyword evidence="2" id="KW-1185">Reference proteome</keyword>
<name>A0ACB9K628_9ASTR</name>
<evidence type="ECO:0000313" key="2">
    <source>
        <dbReference type="Proteomes" id="UP001056120"/>
    </source>
</evidence>
<organism evidence="1 2">
    <name type="scientific">Smallanthus sonchifolius</name>
    <dbReference type="NCBI Taxonomy" id="185202"/>
    <lineage>
        <taxon>Eukaryota</taxon>
        <taxon>Viridiplantae</taxon>
        <taxon>Streptophyta</taxon>
        <taxon>Embryophyta</taxon>
        <taxon>Tracheophyta</taxon>
        <taxon>Spermatophyta</taxon>
        <taxon>Magnoliopsida</taxon>
        <taxon>eudicotyledons</taxon>
        <taxon>Gunneridae</taxon>
        <taxon>Pentapetalae</taxon>
        <taxon>asterids</taxon>
        <taxon>campanulids</taxon>
        <taxon>Asterales</taxon>
        <taxon>Asteraceae</taxon>
        <taxon>Asteroideae</taxon>
        <taxon>Heliantheae alliance</taxon>
        <taxon>Millerieae</taxon>
        <taxon>Smallanthus</taxon>
    </lineage>
</organism>
<proteinExistence type="predicted"/>
<sequence length="147" mass="16541">MLCVSVILLPIYLFVLHSFLITDIGPSAWTGTAGVLQCVLVLISGLVYWTSHWSEAFISRDSLAHAIADEMQKVYTKELRSTPVPLTVDGEVIDEEDLYFLDANNESDDDVEGKDVDEKDGADLEKREAEFFAQGNFFKWSFPLKKC</sequence>
<gene>
    <name evidence="1" type="ORF">L1987_01776</name>
</gene>
<protein>
    <submittedName>
        <fullName evidence="1">Uncharacterized protein</fullName>
    </submittedName>
</protein>
<reference evidence="1 2" key="2">
    <citation type="journal article" date="2022" name="Mol. Ecol. Resour.">
        <title>The genomes of chicory, endive, great burdock and yacon provide insights into Asteraceae paleo-polyploidization history and plant inulin production.</title>
        <authorList>
            <person name="Fan W."/>
            <person name="Wang S."/>
            <person name="Wang H."/>
            <person name="Wang A."/>
            <person name="Jiang F."/>
            <person name="Liu H."/>
            <person name="Zhao H."/>
            <person name="Xu D."/>
            <person name="Zhang Y."/>
        </authorList>
    </citation>
    <scope>NUCLEOTIDE SEQUENCE [LARGE SCALE GENOMIC DNA]</scope>
    <source>
        <strain evidence="2">cv. Yunnan</strain>
        <tissue evidence="1">Leaves</tissue>
    </source>
</reference>
<comment type="caution">
    <text evidence="1">The sequence shown here is derived from an EMBL/GenBank/DDBJ whole genome shotgun (WGS) entry which is preliminary data.</text>
</comment>
<accession>A0ACB9K628</accession>
<dbReference type="Proteomes" id="UP001056120">
    <property type="component" value="Linkage Group LG01"/>
</dbReference>
<evidence type="ECO:0000313" key="1">
    <source>
        <dbReference type="EMBL" id="KAI3827693.1"/>
    </source>
</evidence>
<dbReference type="EMBL" id="CM042018">
    <property type="protein sequence ID" value="KAI3827693.1"/>
    <property type="molecule type" value="Genomic_DNA"/>
</dbReference>